<dbReference type="EMBL" id="JQ844288">
    <property type="protein sequence ID" value="AGS54312.1"/>
    <property type="molecule type" value="Genomic_DNA"/>
</dbReference>
<name>A0A806KLT0_9BACT</name>
<accession>A0A806KLT0</accession>
<reference evidence="1" key="1">
    <citation type="submission" date="2012-03" db="EMBL/GenBank/DDBJ databases">
        <title>Functional metagenomics reveals considerable lignocellulase gene clusters in the gut microbiome of a wood-feeding higher termite.</title>
        <authorList>
            <person name="Liu N."/>
        </authorList>
    </citation>
    <scope>NUCLEOTIDE SEQUENCE</scope>
</reference>
<proteinExistence type="predicted"/>
<organism evidence="1">
    <name type="scientific">uncultured bacterium contig00111</name>
    <dbReference type="NCBI Taxonomy" id="1181575"/>
    <lineage>
        <taxon>Bacteria</taxon>
        <taxon>environmental samples</taxon>
    </lineage>
</organism>
<protein>
    <submittedName>
        <fullName evidence="1">Uncharacterized protein</fullName>
    </submittedName>
</protein>
<evidence type="ECO:0000313" key="1">
    <source>
        <dbReference type="EMBL" id="AGS54312.1"/>
    </source>
</evidence>
<sequence length="48" mass="5538">MIAFVMPYEISIRLPHICIQIEKGINLGKACLFTFQQIFLDRILLTGK</sequence>
<dbReference type="AlphaFoldDB" id="A0A806KLT0"/>